<evidence type="ECO:0000313" key="1">
    <source>
        <dbReference type="EMBL" id="AWD90579.1"/>
    </source>
</evidence>
<accession>A0A2S1GMI0</accession>
<dbReference type="EMBL" id="MH059636">
    <property type="protein sequence ID" value="AWD90579.1"/>
    <property type="molecule type" value="Genomic_DNA"/>
</dbReference>
<dbReference type="GeneID" id="65112721"/>
<reference evidence="1" key="1">
    <citation type="submission" date="2018-03" db="EMBL/GenBank/DDBJ databases">
        <title>Phage therapy in agriculture - a green tech approach to combat plant pathogenic bacteria.</title>
        <authorList>
            <person name="Carstens A.B."/>
            <person name="Djurhuus A.M."/>
            <person name="Hansen L.H."/>
        </authorList>
    </citation>
    <scope>NUCLEOTIDE SEQUENCE [LARGE SCALE GENOMIC DNA]</scope>
</reference>
<keyword evidence="2" id="KW-1185">Reference proteome</keyword>
<name>A0A2S1GMI0_9CAUD</name>
<dbReference type="Proteomes" id="UP000246316">
    <property type="component" value="Segment"/>
</dbReference>
<sequence length="134" mass="15743">MNMMKDFMHNNEIYFIIEGKIFFTNNRLEVNMEALLSAAVVFYKNEHGFYKVVKNRNSTKLNDVMFMTRKGILAAIQKEYDEVHAAMLALPFFGWVPAPTFINEDQEVYMLPSVNRYEQRTFILEVLKNVKANC</sequence>
<dbReference type="KEGG" id="vg:65112721"/>
<protein>
    <submittedName>
        <fullName evidence="1">Uncharacterized protein</fullName>
    </submittedName>
</protein>
<evidence type="ECO:0000313" key="2">
    <source>
        <dbReference type="Proteomes" id="UP000246316"/>
    </source>
</evidence>
<organism evidence="1 2">
    <name type="scientific">Erwinia phage Cronus</name>
    <dbReference type="NCBI Taxonomy" id="2163633"/>
    <lineage>
        <taxon>Viruses</taxon>
        <taxon>Duplodnaviria</taxon>
        <taxon>Heunggongvirae</taxon>
        <taxon>Uroviricota</taxon>
        <taxon>Caudoviricetes</taxon>
        <taxon>Pantevenvirales</taxon>
        <taxon>Straboviridae</taxon>
        <taxon>Tevenvirinae</taxon>
        <taxon>Risoevirus</taxon>
        <taxon>Risoevirus cronus</taxon>
        <taxon>Roskildevirus cronus</taxon>
    </lineage>
</organism>
<dbReference type="RefSeq" id="YP_010095087.1">
    <property type="nucleotide sequence ID" value="NC_055743.1"/>
</dbReference>
<proteinExistence type="predicted"/>